<sequence>MEVIAAKRAHLARLANEGGAAGEQQAILSMEQWVPRPKGPGLRVLLEELADTGIVIKASSFDALALPSPIDIASRTELRASLPAITFVEIKAANQPRVQPGFGGFFFALTESEIAAADQLGPRHRVALFNKLTGEMLLTSVPEILARTKSMNWQLSVQL</sequence>
<organism evidence="1 2">
    <name type="scientific">Alterirhizorhabdus solaris</name>
    <dbReference type="NCBI Taxonomy" id="2529389"/>
    <lineage>
        <taxon>Bacteria</taxon>
        <taxon>Pseudomonadati</taxon>
        <taxon>Pseudomonadota</taxon>
        <taxon>Alphaproteobacteria</taxon>
        <taxon>Sphingomonadales</taxon>
        <taxon>Rhizorhabdaceae</taxon>
        <taxon>Alterirhizorhabdus</taxon>
    </lineage>
</organism>
<evidence type="ECO:0000313" key="1">
    <source>
        <dbReference type="EMBL" id="TVV74331.1"/>
    </source>
</evidence>
<accession>A0A558R4M1</accession>
<dbReference type="RefSeq" id="WP_145150939.1">
    <property type="nucleotide sequence ID" value="NZ_VNIM01000035.1"/>
</dbReference>
<dbReference type="EMBL" id="VNIM01000035">
    <property type="protein sequence ID" value="TVV74331.1"/>
    <property type="molecule type" value="Genomic_DNA"/>
</dbReference>
<name>A0A558R4M1_9SPHN</name>
<evidence type="ECO:0000313" key="2">
    <source>
        <dbReference type="Proteomes" id="UP000318681"/>
    </source>
</evidence>
<protein>
    <submittedName>
        <fullName evidence="1">Uncharacterized protein</fullName>
    </submittedName>
</protein>
<reference evidence="1 2" key="1">
    <citation type="submission" date="2019-07" db="EMBL/GenBank/DDBJ databases">
        <title>Sphingomonas solaris sp. nov., isolated from a solar panel from Boston, Massachusetts.</title>
        <authorList>
            <person name="Tanner K."/>
            <person name="Pascual J."/>
            <person name="Mancuso C."/>
            <person name="Pereto J."/>
            <person name="Khalil A."/>
            <person name="Vilanova C."/>
        </authorList>
    </citation>
    <scope>NUCLEOTIDE SEQUENCE [LARGE SCALE GENOMIC DNA]</scope>
    <source>
        <strain evidence="1 2">R4DWN</strain>
    </source>
</reference>
<dbReference type="OrthoDB" id="7561935at2"/>
<dbReference type="Proteomes" id="UP000318681">
    <property type="component" value="Unassembled WGS sequence"/>
</dbReference>
<proteinExistence type="predicted"/>
<comment type="caution">
    <text evidence="1">The sequence shown here is derived from an EMBL/GenBank/DDBJ whole genome shotgun (WGS) entry which is preliminary data.</text>
</comment>
<keyword evidence="2" id="KW-1185">Reference proteome</keyword>
<gene>
    <name evidence="1" type="ORF">FOY91_10140</name>
</gene>
<dbReference type="AlphaFoldDB" id="A0A558R4M1"/>